<gene>
    <name evidence="2" type="ORF">HII17_05685</name>
</gene>
<dbReference type="RefSeq" id="WP_169074395.1">
    <property type="nucleotide sequence ID" value="NZ_JABBXH010000002.1"/>
</dbReference>
<keyword evidence="1" id="KW-1133">Transmembrane helix</keyword>
<organism evidence="2 3">
    <name type="scientific">Thalassotalea algicola</name>
    <dbReference type="NCBI Taxonomy" id="2716224"/>
    <lineage>
        <taxon>Bacteria</taxon>
        <taxon>Pseudomonadati</taxon>
        <taxon>Pseudomonadota</taxon>
        <taxon>Gammaproteobacteria</taxon>
        <taxon>Alteromonadales</taxon>
        <taxon>Colwelliaceae</taxon>
        <taxon>Thalassotalea</taxon>
    </lineage>
</organism>
<keyword evidence="3" id="KW-1185">Reference proteome</keyword>
<evidence type="ECO:0000313" key="2">
    <source>
        <dbReference type="EMBL" id="NMP31051.1"/>
    </source>
</evidence>
<dbReference type="AlphaFoldDB" id="A0A7Y0LCB3"/>
<evidence type="ECO:0000313" key="3">
    <source>
        <dbReference type="Proteomes" id="UP000568664"/>
    </source>
</evidence>
<keyword evidence="1" id="KW-0472">Membrane</keyword>
<dbReference type="Proteomes" id="UP000568664">
    <property type="component" value="Unassembled WGS sequence"/>
</dbReference>
<keyword evidence="1" id="KW-0812">Transmembrane</keyword>
<protein>
    <submittedName>
        <fullName evidence="2">Uncharacterized protein</fullName>
    </submittedName>
</protein>
<proteinExistence type="predicted"/>
<evidence type="ECO:0000256" key="1">
    <source>
        <dbReference type="SAM" id="Phobius"/>
    </source>
</evidence>
<feature type="transmembrane region" description="Helical" evidence="1">
    <location>
        <begin position="32"/>
        <end position="51"/>
    </location>
</feature>
<comment type="caution">
    <text evidence="2">The sequence shown here is derived from an EMBL/GenBank/DDBJ whole genome shotgun (WGS) entry which is preliminary data.</text>
</comment>
<feature type="transmembrane region" description="Helical" evidence="1">
    <location>
        <begin position="7"/>
        <end position="26"/>
    </location>
</feature>
<dbReference type="EMBL" id="JABBXH010000002">
    <property type="protein sequence ID" value="NMP31051.1"/>
    <property type="molecule type" value="Genomic_DNA"/>
</dbReference>
<sequence length="66" mass="7870">MKINKIWTFLGFLLLVTGANDIIFYWPESVEFWVFLIKKILYILVGSFLIWDHLIKPIHTNTRSTD</sequence>
<name>A0A7Y0LCB3_9GAMM</name>
<reference evidence="2 3" key="1">
    <citation type="submission" date="2020-04" db="EMBL/GenBank/DDBJ databases">
        <title>Thalassotalea sp. M1531, isolated from the surface of marine red alga.</title>
        <authorList>
            <person name="Pang L."/>
            <person name="Lu D.-C."/>
        </authorList>
    </citation>
    <scope>NUCLEOTIDE SEQUENCE [LARGE SCALE GENOMIC DNA]</scope>
    <source>
        <strain evidence="2 3">M1531</strain>
    </source>
</reference>
<accession>A0A7Y0LCB3</accession>